<accession>A0AAD0U5F4</accession>
<name>A0AAD0U5F4_9BURK</name>
<sequence>MISEYLTAAELASLIGCRPTSIACMKCWLAKNGWPHVAHAVRPSRAITEIAFFILIHEKILELFSSLTAEAGRVKDQAFFRIAKCCAL</sequence>
<reference evidence="1 2" key="1">
    <citation type="submission" date="2017-11" db="EMBL/GenBank/DDBJ databases">
        <title>Complete genome sequence of Herbaspirillum rubrisubalbicans DSM 11543.</title>
        <authorList>
            <person name="Chen M."/>
            <person name="An Q."/>
        </authorList>
    </citation>
    <scope>NUCLEOTIDE SEQUENCE [LARGE SCALE GENOMIC DNA]</scope>
    <source>
        <strain evidence="1 2">DSM 11543</strain>
    </source>
</reference>
<dbReference type="EMBL" id="CP024996">
    <property type="protein sequence ID" value="AYR23043.1"/>
    <property type="molecule type" value="Genomic_DNA"/>
</dbReference>
<protein>
    <recommendedName>
        <fullName evidence="3">DUF4224 domain-containing protein</fullName>
    </recommendedName>
</protein>
<organism evidence="1 2">
    <name type="scientific">Herbaspirillum rubrisubalbicans</name>
    <dbReference type="NCBI Taxonomy" id="80842"/>
    <lineage>
        <taxon>Bacteria</taxon>
        <taxon>Pseudomonadati</taxon>
        <taxon>Pseudomonadota</taxon>
        <taxon>Betaproteobacteria</taxon>
        <taxon>Burkholderiales</taxon>
        <taxon>Oxalobacteraceae</taxon>
        <taxon>Herbaspirillum</taxon>
    </lineage>
</organism>
<gene>
    <name evidence="1" type="ORF">RC54_04055</name>
</gene>
<evidence type="ECO:0000313" key="2">
    <source>
        <dbReference type="Proteomes" id="UP000269199"/>
    </source>
</evidence>
<dbReference type="AlphaFoldDB" id="A0AAD0U5F4"/>
<proteinExistence type="predicted"/>
<dbReference type="Proteomes" id="UP000269199">
    <property type="component" value="Chromosome"/>
</dbReference>
<evidence type="ECO:0000313" key="1">
    <source>
        <dbReference type="EMBL" id="AYR23043.1"/>
    </source>
</evidence>
<evidence type="ECO:0008006" key="3">
    <source>
        <dbReference type="Google" id="ProtNLM"/>
    </source>
</evidence>